<name>A0ABT4H2D7_PAEAL</name>
<organism evidence="2 3">
    <name type="scientific">Paenibacillus alvei</name>
    <name type="common">Bacillus alvei</name>
    <dbReference type="NCBI Taxonomy" id="44250"/>
    <lineage>
        <taxon>Bacteria</taxon>
        <taxon>Bacillati</taxon>
        <taxon>Bacillota</taxon>
        <taxon>Bacilli</taxon>
        <taxon>Bacillales</taxon>
        <taxon>Paenibacillaceae</taxon>
        <taxon>Paenibacillus</taxon>
    </lineage>
</organism>
<dbReference type="Gene3D" id="1.10.260.40">
    <property type="entry name" value="lambda repressor-like DNA-binding domains"/>
    <property type="match status" value="1"/>
</dbReference>
<feature type="domain" description="HTH cro/C1-type" evidence="1">
    <location>
        <begin position="6"/>
        <end position="60"/>
    </location>
</feature>
<gene>
    <name evidence="2" type="ORF">M5X12_21650</name>
</gene>
<evidence type="ECO:0000259" key="1">
    <source>
        <dbReference type="PROSITE" id="PS50943"/>
    </source>
</evidence>
<dbReference type="Pfam" id="PF01381">
    <property type="entry name" value="HTH_3"/>
    <property type="match status" value="1"/>
</dbReference>
<sequence>MVRLNFQSARKDLDLTQRELAEIVGVTENYVRQIENARRHPKAKVMLKFAKVLGRPSEELFADLID</sequence>
<reference evidence="2 3" key="1">
    <citation type="submission" date="2022-05" db="EMBL/GenBank/DDBJ databases">
        <title>Genome Sequencing of Bee-Associated Microbes.</title>
        <authorList>
            <person name="Dunlap C."/>
        </authorList>
    </citation>
    <scope>NUCLEOTIDE SEQUENCE [LARGE SCALE GENOMIC DNA]</scope>
    <source>
        <strain evidence="2 3">NRRL B-04010</strain>
    </source>
</reference>
<evidence type="ECO:0000313" key="2">
    <source>
        <dbReference type="EMBL" id="MCY9763142.1"/>
    </source>
</evidence>
<dbReference type="InterPro" id="IPR010982">
    <property type="entry name" value="Lambda_DNA-bd_dom_sf"/>
</dbReference>
<accession>A0ABT4H2D7</accession>
<dbReference type="EMBL" id="JAMDNP010000048">
    <property type="protein sequence ID" value="MCY9763142.1"/>
    <property type="molecule type" value="Genomic_DNA"/>
</dbReference>
<dbReference type="SUPFAM" id="SSF47413">
    <property type="entry name" value="lambda repressor-like DNA-binding domains"/>
    <property type="match status" value="1"/>
</dbReference>
<evidence type="ECO:0000313" key="3">
    <source>
        <dbReference type="Proteomes" id="UP001527181"/>
    </source>
</evidence>
<keyword evidence="3" id="KW-1185">Reference proteome</keyword>
<dbReference type="PROSITE" id="PS50943">
    <property type="entry name" value="HTH_CROC1"/>
    <property type="match status" value="1"/>
</dbReference>
<dbReference type="GeneID" id="94492256"/>
<dbReference type="CDD" id="cd00093">
    <property type="entry name" value="HTH_XRE"/>
    <property type="match status" value="1"/>
</dbReference>
<proteinExistence type="predicted"/>
<dbReference type="InterPro" id="IPR001387">
    <property type="entry name" value="Cro/C1-type_HTH"/>
</dbReference>
<dbReference type="SMART" id="SM00530">
    <property type="entry name" value="HTH_XRE"/>
    <property type="match status" value="1"/>
</dbReference>
<comment type="caution">
    <text evidence="2">The sequence shown here is derived from an EMBL/GenBank/DDBJ whole genome shotgun (WGS) entry which is preliminary data.</text>
</comment>
<dbReference type="RefSeq" id="WP_005552188.1">
    <property type="nucleotide sequence ID" value="NZ_JAMDLX010000017.1"/>
</dbReference>
<dbReference type="Proteomes" id="UP001527181">
    <property type="component" value="Unassembled WGS sequence"/>
</dbReference>
<protein>
    <submittedName>
        <fullName evidence="2">Helix-turn-helix domain-containing protein</fullName>
    </submittedName>
</protein>